<dbReference type="InterPro" id="IPR041120">
    <property type="entry name" value="PIN_9"/>
</dbReference>
<dbReference type="OMA" id="FFIHSTV"/>
<dbReference type="InterPro" id="IPR029060">
    <property type="entry name" value="PIN-like_dom_sf"/>
</dbReference>
<dbReference type="SMART" id="SM00670">
    <property type="entry name" value="PINc"/>
    <property type="match status" value="1"/>
</dbReference>
<dbReference type="CDD" id="cd09879">
    <property type="entry name" value="PIN_VapC_AF0591-like"/>
    <property type="match status" value="1"/>
</dbReference>
<evidence type="ECO:0000313" key="3">
    <source>
        <dbReference type="Proteomes" id="UP000245638"/>
    </source>
</evidence>
<feature type="domain" description="PIN" evidence="1">
    <location>
        <begin position="7"/>
        <end position="115"/>
    </location>
</feature>
<evidence type="ECO:0000313" key="2">
    <source>
        <dbReference type="EMBL" id="PVU74468.1"/>
    </source>
</evidence>
<dbReference type="Pfam" id="PF18477">
    <property type="entry name" value="PIN_9"/>
    <property type="match status" value="1"/>
</dbReference>
<protein>
    <submittedName>
        <fullName evidence="2">Twitching motility protein PilT</fullName>
    </submittedName>
</protein>
<dbReference type="SUPFAM" id="SSF88723">
    <property type="entry name" value="PIN domain-like"/>
    <property type="match status" value="1"/>
</dbReference>
<dbReference type="EMBL" id="QEFD01000210">
    <property type="protein sequence ID" value="PVU74468.1"/>
    <property type="molecule type" value="Genomic_DNA"/>
</dbReference>
<proteinExistence type="predicted"/>
<dbReference type="AlphaFoldDB" id="A0A2T9X2Z2"/>
<accession>A0A2T9X2Z2</accession>
<dbReference type="RefSeq" id="WP_013775515.1">
    <property type="nucleotide sequence ID" value="NC_015518.1"/>
</dbReference>
<comment type="caution">
    <text evidence="2">The sequence shown here is derived from an EMBL/GenBank/DDBJ whole genome shotgun (WGS) entry which is preliminary data.</text>
</comment>
<organism evidence="2 3">
    <name type="scientific">Acidianus hospitalis</name>
    <dbReference type="NCBI Taxonomy" id="563177"/>
    <lineage>
        <taxon>Archaea</taxon>
        <taxon>Thermoproteota</taxon>
        <taxon>Thermoprotei</taxon>
        <taxon>Sulfolobales</taxon>
        <taxon>Sulfolobaceae</taxon>
        <taxon>Acidianus</taxon>
    </lineage>
</organism>
<gene>
    <name evidence="2" type="ORF">DDW13_07340</name>
</gene>
<dbReference type="InterPro" id="IPR002716">
    <property type="entry name" value="PIN_dom"/>
</dbReference>
<dbReference type="Proteomes" id="UP000245638">
    <property type="component" value="Unassembled WGS sequence"/>
</dbReference>
<name>A0A2T9X2Z2_9CREN</name>
<sequence>MGANKNLGILVDTNILLYVYDRVDPFNLVIEYLDYKPVFYIHKAVFHELEILRSRYSRSSSYMSRINIALIYLEKYKNYWKLIGDEIDKPTDDILIDCAKRNKLLIFTNDKELKQKALKNNVGIIFLASKGKIIKSLFPI</sequence>
<evidence type="ECO:0000259" key="1">
    <source>
        <dbReference type="SMART" id="SM00670"/>
    </source>
</evidence>
<dbReference type="Gene3D" id="3.40.50.1010">
    <property type="entry name" value="5'-nuclease"/>
    <property type="match status" value="1"/>
</dbReference>
<reference evidence="2 3" key="1">
    <citation type="journal article" date="2015" name="Appl. Environ. Microbiol.">
        <title>Nanoarchaeota, Their Sulfolobales Host, and Nanoarchaeota Virus Distribution across Yellowstone National Park Hot Springs.</title>
        <authorList>
            <person name="Munson-McGee J.H."/>
            <person name="Field E.K."/>
            <person name="Bateson M."/>
            <person name="Rooney C."/>
            <person name="Stepanauskas R."/>
            <person name="Young M.J."/>
        </authorList>
    </citation>
    <scope>NUCLEOTIDE SEQUENCE [LARGE SCALE GENOMIC DNA]</scope>
    <source>
        <strain evidence="2">SCGC AC-742_N10</strain>
    </source>
</reference>